<comment type="caution">
    <text evidence="10">The sequence shown here is derived from an EMBL/GenBank/DDBJ whole genome shotgun (WGS) entry which is preliminary data.</text>
</comment>
<evidence type="ECO:0000259" key="9">
    <source>
        <dbReference type="PROSITE" id="PS50928"/>
    </source>
</evidence>
<gene>
    <name evidence="10" type="ORF">FC83_GL001336</name>
</gene>
<evidence type="ECO:0000256" key="4">
    <source>
        <dbReference type="ARBA" id="ARBA00022692"/>
    </source>
</evidence>
<dbReference type="NCBIfam" id="TIGR01726">
    <property type="entry name" value="HEQRo_perm_3TM"/>
    <property type="match status" value="1"/>
</dbReference>
<keyword evidence="4 8" id="KW-0812">Transmembrane</keyword>
<dbReference type="SUPFAM" id="SSF161098">
    <property type="entry name" value="MetI-like"/>
    <property type="match status" value="1"/>
</dbReference>
<evidence type="ECO:0000256" key="7">
    <source>
        <dbReference type="ARBA" id="ARBA00023136"/>
    </source>
</evidence>
<keyword evidence="6 8" id="KW-1133">Transmembrane helix</keyword>
<dbReference type="GO" id="GO:0043190">
    <property type="term" value="C:ATP-binding cassette (ABC) transporter complex"/>
    <property type="evidence" value="ECO:0007669"/>
    <property type="project" value="InterPro"/>
</dbReference>
<dbReference type="InterPro" id="IPR010065">
    <property type="entry name" value="AA_ABC_transptr_permease_3TM"/>
</dbReference>
<organism evidence="10 11">
    <name type="scientific">Agrilactobacillus composti DSM 18527 = JCM 14202</name>
    <dbReference type="NCBI Taxonomy" id="1423734"/>
    <lineage>
        <taxon>Bacteria</taxon>
        <taxon>Bacillati</taxon>
        <taxon>Bacillota</taxon>
        <taxon>Bacilli</taxon>
        <taxon>Lactobacillales</taxon>
        <taxon>Lactobacillaceae</taxon>
        <taxon>Agrilactobacillus</taxon>
    </lineage>
</organism>
<proteinExistence type="inferred from homology"/>
<dbReference type="STRING" id="1423734.FC83_GL001336"/>
<evidence type="ECO:0000313" key="10">
    <source>
        <dbReference type="EMBL" id="KRM30778.1"/>
    </source>
</evidence>
<dbReference type="InterPro" id="IPR035906">
    <property type="entry name" value="MetI-like_sf"/>
</dbReference>
<evidence type="ECO:0000256" key="3">
    <source>
        <dbReference type="ARBA" id="ARBA00022475"/>
    </source>
</evidence>
<evidence type="ECO:0000256" key="8">
    <source>
        <dbReference type="RuleBase" id="RU363032"/>
    </source>
</evidence>
<dbReference type="eggNOG" id="COG0765">
    <property type="taxonomic scope" value="Bacteria"/>
</dbReference>
<protein>
    <submittedName>
        <fullName evidence="10">Polar amino acid ABC transporter permease</fullName>
    </submittedName>
</protein>
<evidence type="ECO:0000256" key="5">
    <source>
        <dbReference type="ARBA" id="ARBA00022970"/>
    </source>
</evidence>
<dbReference type="GO" id="GO:0022857">
    <property type="term" value="F:transmembrane transporter activity"/>
    <property type="evidence" value="ECO:0007669"/>
    <property type="project" value="InterPro"/>
</dbReference>
<evidence type="ECO:0000256" key="6">
    <source>
        <dbReference type="ARBA" id="ARBA00022989"/>
    </source>
</evidence>
<keyword evidence="2 8" id="KW-0813">Transport</keyword>
<dbReference type="Proteomes" id="UP000051236">
    <property type="component" value="Unassembled WGS sequence"/>
</dbReference>
<dbReference type="InterPro" id="IPR043429">
    <property type="entry name" value="ArtM/GltK/GlnP/TcyL/YhdX-like"/>
</dbReference>
<dbReference type="PROSITE" id="PS50928">
    <property type="entry name" value="ABC_TM1"/>
    <property type="match status" value="1"/>
</dbReference>
<dbReference type="OrthoDB" id="9805999at2"/>
<feature type="transmembrane region" description="Helical" evidence="8">
    <location>
        <begin position="95"/>
        <end position="113"/>
    </location>
</feature>
<dbReference type="GO" id="GO:0006865">
    <property type="term" value="P:amino acid transport"/>
    <property type="evidence" value="ECO:0007669"/>
    <property type="project" value="UniProtKB-KW"/>
</dbReference>
<keyword evidence="3" id="KW-1003">Cell membrane</keyword>
<comment type="subcellular location">
    <subcellularLocation>
        <location evidence="1 8">Cell membrane</location>
        <topology evidence="1 8">Multi-pass membrane protein</topology>
    </subcellularLocation>
</comment>
<dbReference type="EMBL" id="AZGA01000087">
    <property type="protein sequence ID" value="KRM30778.1"/>
    <property type="molecule type" value="Genomic_DNA"/>
</dbReference>
<keyword evidence="7 8" id="KW-0472">Membrane</keyword>
<feature type="transmembrane region" description="Helical" evidence="8">
    <location>
        <begin position="203"/>
        <end position="222"/>
    </location>
</feature>
<dbReference type="RefSeq" id="WP_081763063.1">
    <property type="nucleotide sequence ID" value="NZ_AZGA01000087.1"/>
</dbReference>
<dbReference type="AlphaFoldDB" id="X0PE56"/>
<feature type="transmembrane region" description="Helical" evidence="8">
    <location>
        <begin position="20"/>
        <end position="44"/>
    </location>
</feature>
<name>X0PE56_9LACO</name>
<accession>X0PE56</accession>
<feature type="transmembrane region" description="Helical" evidence="8">
    <location>
        <begin position="56"/>
        <end position="75"/>
    </location>
</feature>
<keyword evidence="11" id="KW-1185">Reference proteome</keyword>
<keyword evidence="5" id="KW-0029">Amino-acid transport</keyword>
<comment type="similarity">
    <text evidence="8">Belongs to the binding-protein-dependent transport system permease family.</text>
</comment>
<dbReference type="Pfam" id="PF00528">
    <property type="entry name" value="BPD_transp_1"/>
    <property type="match status" value="1"/>
</dbReference>
<dbReference type="InterPro" id="IPR000515">
    <property type="entry name" value="MetI-like"/>
</dbReference>
<feature type="domain" description="ABC transmembrane type-1" evidence="9">
    <location>
        <begin position="21"/>
        <end position="222"/>
    </location>
</feature>
<reference evidence="10 11" key="1">
    <citation type="journal article" date="2015" name="Genome Announc.">
        <title>Expanding the biotechnology potential of lactobacilli through comparative genomics of 213 strains and associated genera.</title>
        <authorList>
            <person name="Sun Z."/>
            <person name="Harris H.M."/>
            <person name="McCann A."/>
            <person name="Guo C."/>
            <person name="Argimon S."/>
            <person name="Zhang W."/>
            <person name="Yang X."/>
            <person name="Jeffery I.B."/>
            <person name="Cooney J.C."/>
            <person name="Kagawa T.F."/>
            <person name="Liu W."/>
            <person name="Song Y."/>
            <person name="Salvetti E."/>
            <person name="Wrobel A."/>
            <person name="Rasinkangas P."/>
            <person name="Parkhill J."/>
            <person name="Rea M.C."/>
            <person name="O'Sullivan O."/>
            <person name="Ritari J."/>
            <person name="Douillard F.P."/>
            <person name="Paul Ross R."/>
            <person name="Yang R."/>
            <person name="Briner A.E."/>
            <person name="Felis G.E."/>
            <person name="de Vos W.M."/>
            <person name="Barrangou R."/>
            <person name="Klaenhammer T.R."/>
            <person name="Caufield P.W."/>
            <person name="Cui Y."/>
            <person name="Zhang H."/>
            <person name="O'Toole P.W."/>
        </authorList>
    </citation>
    <scope>NUCLEOTIDE SEQUENCE [LARGE SCALE GENOMIC DNA]</scope>
    <source>
        <strain evidence="10 11">DSM 18527</strain>
    </source>
</reference>
<evidence type="ECO:0000313" key="11">
    <source>
        <dbReference type="Proteomes" id="UP000051236"/>
    </source>
</evidence>
<evidence type="ECO:0000256" key="2">
    <source>
        <dbReference type="ARBA" id="ARBA00022448"/>
    </source>
</evidence>
<dbReference type="CDD" id="cd06261">
    <property type="entry name" value="TM_PBP2"/>
    <property type="match status" value="1"/>
</dbReference>
<sequence>MPKLIDFPLIFTNIPRLLKALPVTLEITFFAMIFGLILGLLLAVIKINKIPVLSQISAVFVSFIRGTPLLVQLYISYYAVPILLKYINYYNHTNFNVNAVPALLFVLIAFSLNEAAYNSENIRAALLSVDRGEIEAAQSLGMTKWQVLKRVTIPNATVVALPTLGNAFIGLMKNTSLAFVASVVDMTAQGQILAGSNYRYFEVYLSLAIIYWIMTIITEQILKLLEKRLTIFQKATQVAAPASTRRFWQRSRLEVAVHDQHSTSHEAVQSPNRI</sequence>
<dbReference type="PATRIC" id="fig|1423734.3.peg.1351"/>
<evidence type="ECO:0000256" key="1">
    <source>
        <dbReference type="ARBA" id="ARBA00004651"/>
    </source>
</evidence>
<dbReference type="Gene3D" id="1.10.3720.10">
    <property type="entry name" value="MetI-like"/>
    <property type="match status" value="1"/>
</dbReference>
<dbReference type="PANTHER" id="PTHR30614">
    <property type="entry name" value="MEMBRANE COMPONENT OF AMINO ACID ABC TRANSPORTER"/>
    <property type="match status" value="1"/>
</dbReference>
<dbReference type="PANTHER" id="PTHR30614:SF0">
    <property type="entry name" value="L-CYSTINE TRANSPORT SYSTEM PERMEASE PROTEIN TCYL"/>
    <property type="match status" value="1"/>
</dbReference>